<evidence type="ECO:0000313" key="2">
    <source>
        <dbReference type="Proteomes" id="UP000041625"/>
    </source>
</evidence>
<gene>
    <name evidence="1" type="ORF">VCR31J2_1350085</name>
</gene>
<comment type="caution">
    <text evidence="1">The sequence shown here is derived from an EMBL/GenBank/DDBJ whole genome shotgun (WGS) entry which is preliminary data.</text>
</comment>
<keyword evidence="2" id="KW-1185">Reference proteome</keyword>
<reference evidence="1 2" key="1">
    <citation type="submission" date="2014-06" db="EMBL/GenBank/DDBJ databases">
        <authorList>
            <person name="Le Roux F."/>
        </authorList>
    </citation>
    <scope>NUCLEOTIDE SEQUENCE [LARGE SCALE GENOMIC DNA]</scope>
    <source>
        <strain evidence="1 2">J2-31</strain>
    </source>
</reference>
<dbReference type="EMBL" id="CCKJ01000041">
    <property type="protein sequence ID" value="CDT83293.1"/>
    <property type="molecule type" value="Genomic_DNA"/>
</dbReference>
<organism evidence="1 2">
    <name type="scientific">Vibrio coralliirubri</name>
    <dbReference type="NCBI Taxonomy" id="1516159"/>
    <lineage>
        <taxon>Bacteria</taxon>
        <taxon>Pseudomonadati</taxon>
        <taxon>Pseudomonadota</taxon>
        <taxon>Gammaproteobacteria</taxon>
        <taxon>Vibrionales</taxon>
        <taxon>Vibrionaceae</taxon>
        <taxon>Vibrio</taxon>
    </lineage>
</organism>
<proteinExistence type="predicted"/>
<accession>A0AA86X0H0</accession>
<dbReference type="AlphaFoldDB" id="A0AA86X0H0"/>
<dbReference type="Proteomes" id="UP000041625">
    <property type="component" value="Unassembled WGS sequence"/>
</dbReference>
<sequence>MSIIQAGCAEATFDLFTTFEGMLKARGGLKAKVQGTFYRE</sequence>
<evidence type="ECO:0000313" key="1">
    <source>
        <dbReference type="EMBL" id="CDT83293.1"/>
    </source>
</evidence>
<name>A0AA86X0H0_9VIBR</name>
<protein>
    <submittedName>
        <fullName evidence="1">Uncharacterized protein</fullName>
    </submittedName>
</protein>